<dbReference type="InterPro" id="IPR037138">
    <property type="entry name" value="His_deacetylse_dom_sf"/>
</dbReference>
<feature type="compositionally biased region" description="Gly residues" evidence="1">
    <location>
        <begin position="122"/>
        <end position="138"/>
    </location>
</feature>
<accession>A0A1R1PMM2</accession>
<feature type="compositionally biased region" description="Basic and acidic residues" evidence="1">
    <location>
        <begin position="155"/>
        <end position="171"/>
    </location>
</feature>
<comment type="caution">
    <text evidence="2">The sequence shown here is derived from an EMBL/GenBank/DDBJ whole genome shotgun (WGS) entry which is preliminary data.</text>
</comment>
<dbReference type="EMBL" id="LSSK01000725">
    <property type="protein sequence ID" value="OMH82173.1"/>
    <property type="molecule type" value="Genomic_DNA"/>
</dbReference>
<dbReference type="InterPro" id="IPR023696">
    <property type="entry name" value="Ureohydrolase_dom_sf"/>
</dbReference>
<evidence type="ECO:0000256" key="1">
    <source>
        <dbReference type="SAM" id="MobiDB-lite"/>
    </source>
</evidence>
<dbReference type="Proteomes" id="UP000188320">
    <property type="component" value="Unassembled WGS sequence"/>
</dbReference>
<evidence type="ECO:0008006" key="4">
    <source>
        <dbReference type="Google" id="ProtNLM"/>
    </source>
</evidence>
<proteinExistence type="predicted"/>
<reference evidence="3" key="1">
    <citation type="submission" date="2017-01" db="EMBL/GenBank/DDBJ databases">
        <authorList>
            <person name="Wang Y."/>
            <person name="White M."/>
            <person name="Kvist S."/>
            <person name="Moncalvo J.-M."/>
        </authorList>
    </citation>
    <scope>NUCLEOTIDE SEQUENCE [LARGE SCALE GENOMIC DNA]</scope>
    <source>
        <strain evidence="3">COL-18-3</strain>
    </source>
</reference>
<protein>
    <recommendedName>
        <fullName evidence="4">Histone deacetylase</fullName>
    </recommendedName>
</protein>
<feature type="compositionally biased region" description="Basic and acidic residues" evidence="1">
    <location>
        <begin position="34"/>
        <end position="55"/>
    </location>
</feature>
<feature type="region of interest" description="Disordered" evidence="1">
    <location>
        <begin position="34"/>
        <end position="172"/>
    </location>
</feature>
<evidence type="ECO:0000313" key="2">
    <source>
        <dbReference type="EMBL" id="OMH82173.1"/>
    </source>
</evidence>
<dbReference type="SUPFAM" id="SSF52768">
    <property type="entry name" value="Arginase/deacetylase"/>
    <property type="match status" value="1"/>
</dbReference>
<feature type="compositionally biased region" description="Basic and acidic residues" evidence="1">
    <location>
        <begin position="86"/>
        <end position="112"/>
    </location>
</feature>
<evidence type="ECO:0000313" key="3">
    <source>
        <dbReference type="Proteomes" id="UP000188320"/>
    </source>
</evidence>
<organism evidence="2 3">
    <name type="scientific">Zancudomyces culisetae</name>
    <name type="common">Gut fungus</name>
    <name type="synonym">Smittium culisetae</name>
    <dbReference type="NCBI Taxonomy" id="1213189"/>
    <lineage>
        <taxon>Eukaryota</taxon>
        <taxon>Fungi</taxon>
        <taxon>Fungi incertae sedis</taxon>
        <taxon>Zoopagomycota</taxon>
        <taxon>Kickxellomycotina</taxon>
        <taxon>Harpellomycetes</taxon>
        <taxon>Harpellales</taxon>
        <taxon>Legeriomycetaceae</taxon>
        <taxon>Zancudomyces</taxon>
    </lineage>
</organism>
<keyword evidence="3" id="KW-1185">Reference proteome</keyword>
<dbReference type="AlphaFoldDB" id="A0A1R1PMM2"/>
<dbReference type="Gene3D" id="3.40.800.20">
    <property type="entry name" value="Histone deacetylase domain"/>
    <property type="match status" value="1"/>
</dbReference>
<sequence>MEVDAEKDGVEQTATVGIVFDVRFKLHENLADKPYLDTTDRSGKSLRQKAEDRNRFAHNRRGNSVSNDRNRYGSRDGSSGWGNKDSYSEKYKSSSNREGERGRKARSNRDDGYNQEVIELGPWGGGTISQRGSEGGGDWIISTEPSQQNYQDGWGESRRPRNETSRRRDEENGWSVVHMDPEVNNHTGAVGNEAQYEDSARISSICDILRAADVLGKMKFVEAKMATEEQLLLVHSEEYLKIIKSTKSKIIYVFKDI</sequence>
<name>A0A1R1PMM2_ZANCU</name>
<gene>
    <name evidence="2" type="ORF">AX774_g4351</name>
</gene>